<organism evidence="2 3">
    <name type="scientific">Vitrella brassicaformis (strain CCMP3155)</name>
    <dbReference type="NCBI Taxonomy" id="1169540"/>
    <lineage>
        <taxon>Eukaryota</taxon>
        <taxon>Sar</taxon>
        <taxon>Alveolata</taxon>
        <taxon>Colpodellida</taxon>
        <taxon>Vitrellaceae</taxon>
        <taxon>Vitrella</taxon>
    </lineage>
</organism>
<dbReference type="InParanoid" id="A0A0G4GHK4"/>
<protein>
    <submittedName>
        <fullName evidence="2">Uncharacterized protein</fullName>
    </submittedName>
</protein>
<feature type="region of interest" description="Disordered" evidence="1">
    <location>
        <begin position="114"/>
        <end position="154"/>
    </location>
</feature>
<sequence length="303" mass="33312">MLVPSWVLPKQDGPQQQVPADFIRYQDARPEQQQDLATTAKQLQDDTTALPDVPVPQVQPTGTQRTSLLPSPALSLAYSTITPTQSSSVWVHQHAFLLSVYFPAQLQLCVEGRAHSSNRQQSPQKGRQFSRRRTPEHSPCPQRHPLVHTPPEPIVTHRGTSVATQSAAEGPVYEFGNISTFREWVKREMAKRDMVETTIVMPMDDTTATPPTHLLVRVGRLTAAFACGPWALGEGRARPSGRPVGRVSGGRGHPADPLLTRRGTGEAIRQTRWSSERRARPSGRPVAHSAIDGRGHPADPSVK</sequence>
<reference evidence="2 3" key="1">
    <citation type="submission" date="2014-11" db="EMBL/GenBank/DDBJ databases">
        <authorList>
            <person name="Zhu J."/>
            <person name="Qi W."/>
            <person name="Song R."/>
        </authorList>
    </citation>
    <scope>NUCLEOTIDE SEQUENCE [LARGE SCALE GENOMIC DNA]</scope>
</reference>
<dbReference type="AlphaFoldDB" id="A0A0G4GHK4"/>
<feature type="compositionally biased region" description="Basic and acidic residues" evidence="1">
    <location>
        <begin position="291"/>
        <end position="303"/>
    </location>
</feature>
<dbReference type="VEuPathDB" id="CryptoDB:Vbra_10039"/>
<accession>A0A0G4GHK4</accession>
<evidence type="ECO:0000313" key="3">
    <source>
        <dbReference type="Proteomes" id="UP000041254"/>
    </source>
</evidence>
<dbReference type="EMBL" id="CDMY01000666">
    <property type="protein sequence ID" value="CEM29221.1"/>
    <property type="molecule type" value="Genomic_DNA"/>
</dbReference>
<gene>
    <name evidence="2" type="ORF">Vbra_10039</name>
</gene>
<name>A0A0G4GHK4_VITBC</name>
<feature type="region of interest" description="Disordered" evidence="1">
    <location>
        <begin position="233"/>
        <end position="303"/>
    </location>
</feature>
<evidence type="ECO:0000256" key="1">
    <source>
        <dbReference type="SAM" id="MobiDB-lite"/>
    </source>
</evidence>
<evidence type="ECO:0000313" key="2">
    <source>
        <dbReference type="EMBL" id="CEM29221.1"/>
    </source>
</evidence>
<keyword evidence="3" id="KW-1185">Reference proteome</keyword>
<proteinExistence type="predicted"/>
<feature type="compositionally biased region" description="Polar residues" evidence="1">
    <location>
        <begin position="115"/>
        <end position="127"/>
    </location>
</feature>
<dbReference type="Proteomes" id="UP000041254">
    <property type="component" value="Unassembled WGS sequence"/>
</dbReference>